<name>A0A7K7QRX2_POEAT</name>
<dbReference type="GO" id="GO:0051988">
    <property type="term" value="P:regulation of attachment of spindle microtubules to kinetochore"/>
    <property type="evidence" value="ECO:0007669"/>
    <property type="project" value="InterPro"/>
</dbReference>
<dbReference type="InterPro" id="IPR028728">
    <property type="entry name" value="Astrin"/>
</dbReference>
<dbReference type="PANTHER" id="PTHR15347:SF1">
    <property type="entry name" value="SPERM-ASSOCIATED ANTIGEN 5"/>
    <property type="match status" value="1"/>
</dbReference>
<evidence type="ECO:0000256" key="1">
    <source>
        <dbReference type="SAM" id="Coils"/>
    </source>
</evidence>
<reference evidence="2 3" key="1">
    <citation type="submission" date="2019-09" db="EMBL/GenBank/DDBJ databases">
        <title>Bird 10,000 Genomes (B10K) Project - Family phase.</title>
        <authorList>
            <person name="Zhang G."/>
        </authorList>
    </citation>
    <scope>NUCLEOTIDE SEQUENCE [LARGE SCALE GENOMIC DNA]</scope>
    <source>
        <strain evidence="2">OUT-0023</strain>
        <tissue evidence="2">Blood</tissue>
    </source>
</reference>
<feature type="non-terminal residue" evidence="2">
    <location>
        <position position="1"/>
    </location>
</feature>
<keyword evidence="1" id="KW-0175">Coiled coil</keyword>
<comment type="caution">
    <text evidence="2">The sequence shown here is derived from an EMBL/GenBank/DDBJ whole genome shotgun (WGS) entry which is preliminary data.</text>
</comment>
<proteinExistence type="predicted"/>
<dbReference type="AlphaFoldDB" id="A0A7K7QRX2"/>
<dbReference type="GO" id="GO:0051301">
    <property type="term" value="P:cell division"/>
    <property type="evidence" value="ECO:0007669"/>
    <property type="project" value="InterPro"/>
</dbReference>
<dbReference type="PANTHER" id="PTHR15347">
    <property type="entry name" value="SPERM-ASSOCIATED ANTIGEN 5"/>
    <property type="match status" value="1"/>
</dbReference>
<organism evidence="2 3">
    <name type="scientific">Poecile atricapillus</name>
    <name type="common">Black-capped chickadee</name>
    <name type="synonym">Parus atricapillus</name>
    <dbReference type="NCBI Taxonomy" id="48891"/>
    <lineage>
        <taxon>Eukaryota</taxon>
        <taxon>Metazoa</taxon>
        <taxon>Chordata</taxon>
        <taxon>Craniata</taxon>
        <taxon>Vertebrata</taxon>
        <taxon>Euteleostomi</taxon>
        <taxon>Archelosauria</taxon>
        <taxon>Archosauria</taxon>
        <taxon>Dinosauria</taxon>
        <taxon>Saurischia</taxon>
        <taxon>Theropoda</taxon>
        <taxon>Coelurosauria</taxon>
        <taxon>Aves</taxon>
        <taxon>Neognathae</taxon>
        <taxon>Neoaves</taxon>
        <taxon>Telluraves</taxon>
        <taxon>Australaves</taxon>
        <taxon>Passeriformes</taxon>
        <taxon>Paridae</taxon>
        <taxon>Poecile</taxon>
    </lineage>
</organism>
<dbReference type="EMBL" id="VZSS01000042">
    <property type="protein sequence ID" value="NWZ82041.1"/>
    <property type="molecule type" value="Genomic_DNA"/>
</dbReference>
<protein>
    <submittedName>
        <fullName evidence="2">SPAG5 protein</fullName>
    </submittedName>
</protein>
<feature type="coiled-coil region" evidence="1">
    <location>
        <begin position="20"/>
        <end position="97"/>
    </location>
</feature>
<evidence type="ECO:0000313" key="2">
    <source>
        <dbReference type="EMBL" id="NWZ82041.1"/>
    </source>
</evidence>
<accession>A0A7K7QRX2</accession>
<keyword evidence="3" id="KW-1185">Reference proteome</keyword>
<sequence length="98" mass="11569">QNEKSLQDLVKQQEKKMLQLVDMRGEVVRLKAEVSELKHLLHHAETEAKMLREEMRDKEQQVGTACIPQRGLFLLQVDNLRLLLVEKENENMQLTDKY</sequence>
<feature type="non-terminal residue" evidence="2">
    <location>
        <position position="98"/>
    </location>
</feature>
<evidence type="ECO:0000313" key="3">
    <source>
        <dbReference type="Proteomes" id="UP000540071"/>
    </source>
</evidence>
<gene>
    <name evidence="2" type="primary">Spag5_0</name>
    <name evidence="2" type="ORF">POEATR_R08345</name>
</gene>
<dbReference type="Proteomes" id="UP000540071">
    <property type="component" value="Unassembled WGS sequence"/>
</dbReference>